<dbReference type="AlphaFoldDB" id="A0A8T1V8K6"/>
<reference evidence="1" key="1">
    <citation type="submission" date="2021-02" db="EMBL/GenBank/DDBJ databases">
        <authorList>
            <person name="Palmer J.M."/>
        </authorList>
    </citation>
    <scope>NUCLEOTIDE SEQUENCE</scope>
    <source>
        <strain evidence="1">SCRP734</strain>
    </source>
</reference>
<gene>
    <name evidence="1" type="ORF">PHYPSEUDO_014900</name>
</gene>
<dbReference type="EMBL" id="JAGDFM010000882">
    <property type="protein sequence ID" value="KAG7375904.1"/>
    <property type="molecule type" value="Genomic_DNA"/>
</dbReference>
<evidence type="ECO:0000313" key="1">
    <source>
        <dbReference type="EMBL" id="KAG7375904.1"/>
    </source>
</evidence>
<accession>A0A8T1V8K6</accession>
<organism evidence="1 2">
    <name type="scientific">Phytophthora pseudosyringae</name>
    <dbReference type="NCBI Taxonomy" id="221518"/>
    <lineage>
        <taxon>Eukaryota</taxon>
        <taxon>Sar</taxon>
        <taxon>Stramenopiles</taxon>
        <taxon>Oomycota</taxon>
        <taxon>Peronosporomycetes</taxon>
        <taxon>Peronosporales</taxon>
        <taxon>Peronosporaceae</taxon>
        <taxon>Phytophthora</taxon>
    </lineage>
</organism>
<dbReference type="Proteomes" id="UP000694044">
    <property type="component" value="Unassembled WGS sequence"/>
</dbReference>
<keyword evidence="2" id="KW-1185">Reference proteome</keyword>
<proteinExistence type="predicted"/>
<sequence length="96" mass="10599">MEPRLPCTNVAMVERLAASTLNNGTHTSFRVGVRATNLSSKVSLLEGSIVMQTKQIKNVLKQDSEDLLNQGLHPAPDAEIEHWKLKAANLKRPRLA</sequence>
<protein>
    <submittedName>
        <fullName evidence="1">Uncharacterized protein</fullName>
    </submittedName>
</protein>
<name>A0A8T1V8K6_9STRA</name>
<evidence type="ECO:0000313" key="2">
    <source>
        <dbReference type="Proteomes" id="UP000694044"/>
    </source>
</evidence>
<dbReference type="OrthoDB" id="424310at2759"/>
<comment type="caution">
    <text evidence="1">The sequence shown here is derived from an EMBL/GenBank/DDBJ whole genome shotgun (WGS) entry which is preliminary data.</text>
</comment>